<dbReference type="GO" id="GO:0004016">
    <property type="term" value="F:adenylate cyclase activity"/>
    <property type="evidence" value="ECO:0007669"/>
    <property type="project" value="TreeGrafter"/>
</dbReference>
<dbReference type="PANTHER" id="PTHR16305:SF35">
    <property type="entry name" value="TRANSCRIPTIONAL ACTIVATOR DOMAIN"/>
    <property type="match status" value="1"/>
</dbReference>
<dbReference type="RefSeq" id="WP_310369534.1">
    <property type="nucleotide sequence ID" value="NZ_JAVDYB010000001.1"/>
</dbReference>
<dbReference type="GO" id="GO:0006355">
    <property type="term" value="P:regulation of DNA-templated transcription"/>
    <property type="evidence" value="ECO:0007669"/>
    <property type="project" value="InterPro"/>
</dbReference>
<keyword evidence="4" id="KW-0238">DNA-binding</keyword>
<dbReference type="SMART" id="SM00421">
    <property type="entry name" value="HTH_LUXR"/>
    <property type="match status" value="1"/>
</dbReference>
<evidence type="ECO:0000313" key="5">
    <source>
        <dbReference type="Proteomes" id="UP001183643"/>
    </source>
</evidence>
<dbReference type="Gene3D" id="3.40.50.300">
    <property type="entry name" value="P-loop containing nucleotide triphosphate hydrolases"/>
    <property type="match status" value="1"/>
</dbReference>
<organism evidence="4 5">
    <name type="scientific">Catenuloplanes atrovinosus</name>
    <dbReference type="NCBI Taxonomy" id="137266"/>
    <lineage>
        <taxon>Bacteria</taxon>
        <taxon>Bacillati</taxon>
        <taxon>Actinomycetota</taxon>
        <taxon>Actinomycetes</taxon>
        <taxon>Micromonosporales</taxon>
        <taxon>Micromonosporaceae</taxon>
        <taxon>Catenuloplanes</taxon>
    </lineage>
</organism>
<dbReference type="PROSITE" id="PS00622">
    <property type="entry name" value="HTH_LUXR_1"/>
    <property type="match status" value="1"/>
</dbReference>
<evidence type="ECO:0000313" key="4">
    <source>
        <dbReference type="EMBL" id="MDR7277317.1"/>
    </source>
</evidence>
<keyword evidence="2" id="KW-0067">ATP-binding</keyword>
<dbReference type="InterPro" id="IPR000792">
    <property type="entry name" value="Tscrpt_reg_LuxR_C"/>
</dbReference>
<comment type="caution">
    <text evidence="4">The sequence shown here is derived from an EMBL/GenBank/DDBJ whole genome shotgun (WGS) entry which is preliminary data.</text>
</comment>
<evidence type="ECO:0000256" key="2">
    <source>
        <dbReference type="ARBA" id="ARBA00022840"/>
    </source>
</evidence>
<dbReference type="EMBL" id="JAVDYB010000001">
    <property type="protein sequence ID" value="MDR7277317.1"/>
    <property type="molecule type" value="Genomic_DNA"/>
</dbReference>
<name>A0AAE4CAR6_9ACTN</name>
<dbReference type="InterPro" id="IPR041664">
    <property type="entry name" value="AAA_16"/>
</dbReference>
<evidence type="ECO:0000256" key="1">
    <source>
        <dbReference type="ARBA" id="ARBA00022741"/>
    </source>
</evidence>
<proteinExistence type="predicted"/>
<feature type="domain" description="HTH luxR-type" evidence="3">
    <location>
        <begin position="883"/>
        <end position="948"/>
    </location>
</feature>
<dbReference type="InterPro" id="IPR027417">
    <property type="entry name" value="P-loop_NTPase"/>
</dbReference>
<dbReference type="InterPro" id="IPR036388">
    <property type="entry name" value="WH-like_DNA-bd_sf"/>
</dbReference>
<dbReference type="Pfam" id="PF13191">
    <property type="entry name" value="AAA_16"/>
    <property type="match status" value="1"/>
</dbReference>
<keyword evidence="5" id="KW-1185">Reference proteome</keyword>
<dbReference type="Pfam" id="PF00196">
    <property type="entry name" value="GerE"/>
    <property type="match status" value="1"/>
</dbReference>
<dbReference type="CDD" id="cd06170">
    <property type="entry name" value="LuxR_C_like"/>
    <property type="match status" value="1"/>
</dbReference>
<dbReference type="GO" id="GO:0005524">
    <property type="term" value="F:ATP binding"/>
    <property type="evidence" value="ECO:0007669"/>
    <property type="project" value="UniProtKB-KW"/>
</dbReference>
<dbReference type="PRINTS" id="PR00038">
    <property type="entry name" value="HTHLUXR"/>
</dbReference>
<dbReference type="AlphaFoldDB" id="A0AAE4CAR6"/>
<dbReference type="GO" id="GO:0005737">
    <property type="term" value="C:cytoplasm"/>
    <property type="evidence" value="ECO:0007669"/>
    <property type="project" value="TreeGrafter"/>
</dbReference>
<accession>A0AAE4CAR6</accession>
<dbReference type="PANTHER" id="PTHR16305">
    <property type="entry name" value="TESTICULAR SOLUBLE ADENYLYL CYCLASE"/>
    <property type="match status" value="1"/>
</dbReference>
<dbReference type="SUPFAM" id="SSF46894">
    <property type="entry name" value="C-terminal effector domain of the bipartite response regulators"/>
    <property type="match status" value="1"/>
</dbReference>
<dbReference type="PROSITE" id="PS50043">
    <property type="entry name" value="HTH_LUXR_2"/>
    <property type="match status" value="1"/>
</dbReference>
<dbReference type="Gene3D" id="1.25.40.10">
    <property type="entry name" value="Tetratricopeptide repeat domain"/>
    <property type="match status" value="1"/>
</dbReference>
<dbReference type="InterPro" id="IPR011990">
    <property type="entry name" value="TPR-like_helical_dom_sf"/>
</dbReference>
<dbReference type="InterPro" id="IPR016032">
    <property type="entry name" value="Sig_transdc_resp-reg_C-effctor"/>
</dbReference>
<dbReference type="SUPFAM" id="SSF52540">
    <property type="entry name" value="P-loop containing nucleoside triphosphate hydrolases"/>
    <property type="match status" value="1"/>
</dbReference>
<dbReference type="Gene3D" id="1.10.10.10">
    <property type="entry name" value="Winged helix-like DNA-binding domain superfamily/Winged helix DNA-binding domain"/>
    <property type="match status" value="1"/>
</dbReference>
<protein>
    <submittedName>
        <fullName evidence="4">DNA-binding CsgD family transcriptional regulator</fullName>
    </submittedName>
</protein>
<dbReference type="GO" id="GO:0003677">
    <property type="term" value="F:DNA binding"/>
    <property type="evidence" value="ECO:0007669"/>
    <property type="project" value="UniProtKB-KW"/>
</dbReference>
<dbReference type="Proteomes" id="UP001183643">
    <property type="component" value="Unassembled WGS sequence"/>
</dbReference>
<sequence length="952" mass="101479">MEDARNRPYGRRTELAALATAIAELESGIGGVVHIEGEPGSGKTTLATTALTAAERRGTQVLWATADRLSQHVPLAVMLGCLGVRADAADPRRAEIARMLAIAPRTLFPGDQATYQTVADELMVLVADLCADAPTAIVIDDMQWIDEASIVVFHRLGRAAGRLPLLLVGIHGTAPGHRTGGPFGVSRGDAGRTVVLGPLNEAETAALIGDMIGAPPSPALGAWTATAMGNPLHLRELLEELLRQGMIEVGEGRADLLPPGRDRVPPPLADALGGRLGLVAASVRHAVRTAALLGTVFAVADLAVLLQRPIAALAEDLLQAVAAGILVPAEEHLAFRHAVLHQTLYDAVPAAVRGVLHMDAARRLADARRAPLTVAEQLMRAGRVDQPWVGPWLTTAAPELISRAPRTAITLIERQLDGTDGAADERGDLRVALVRALLVSGQPDSAVSRAREALAVVSAPARRGALSWLLNRALIAAGDMPEATRTLSEALDEPQLPAIWRARLLGSLAMAQRAGNGHLDIADATARAALVEAENAGDAFATAYALADLWTGRSVRRDHPSALHHIDRALAVLGDQPDHTFLRILALHNRMFTLQNLARWGQARLTLQTARDVTRRAGRVVGNATGIHESVLLYWLGEWDDALAELAPLDDDTAGISYGGLRERGPLLLWHGVSALIAGRRDDRATHREHLRRAAALPVTTVADRENSDFLLAARAVAAEQAGDLRGATEILATVLDRTHGEMTLTHQWTADLVRLAAATDDRELVAAALRDCRMEAAAEVSPGRAATMLLRATGLAENDPGPLDEAVATYRVAGPPVDLAGALEDLAVVLAAVERESARAALTEAVELYSRFGATWDVRRAESRLRRHGVRRGVHGRRAGRAVTGWESLTDTERRVAFLVAEGSSTAEIAAGLFLGSRTVQTHVSRIIAKLGVRNRAEIVREALRHETPPK</sequence>
<keyword evidence="1" id="KW-0547">Nucleotide-binding</keyword>
<reference evidence="4" key="1">
    <citation type="submission" date="2023-07" db="EMBL/GenBank/DDBJ databases">
        <title>Sequencing the genomes of 1000 actinobacteria strains.</title>
        <authorList>
            <person name="Klenk H.-P."/>
        </authorList>
    </citation>
    <scope>NUCLEOTIDE SEQUENCE</scope>
    <source>
        <strain evidence="4">DSM 44707</strain>
    </source>
</reference>
<gene>
    <name evidence="4" type="ORF">J2S41_004095</name>
</gene>
<evidence type="ECO:0000259" key="3">
    <source>
        <dbReference type="PROSITE" id="PS50043"/>
    </source>
</evidence>